<accession>A0AA41X841</accession>
<keyword evidence="7" id="KW-0067">ATP-binding</keyword>
<dbReference type="InterPro" id="IPR042493">
    <property type="entry name" value="XPD_DNA_FeS"/>
</dbReference>
<evidence type="ECO:0000256" key="4">
    <source>
        <dbReference type="ARBA" id="ARBA00022763"/>
    </source>
</evidence>
<evidence type="ECO:0000313" key="17">
    <source>
        <dbReference type="Proteomes" id="UP001156102"/>
    </source>
</evidence>
<evidence type="ECO:0000256" key="2">
    <source>
        <dbReference type="ARBA" id="ARBA00022723"/>
    </source>
</evidence>
<dbReference type="EMBL" id="JANCLT010000002">
    <property type="protein sequence ID" value="MCP8968085.1"/>
    <property type="molecule type" value="Genomic_DNA"/>
</dbReference>
<dbReference type="SMART" id="SM00488">
    <property type="entry name" value="DEXDc2"/>
    <property type="match status" value="1"/>
</dbReference>
<dbReference type="GO" id="GO:0051539">
    <property type="term" value="F:4 iron, 4 sulfur cluster binding"/>
    <property type="evidence" value="ECO:0007669"/>
    <property type="project" value="UniProtKB-KW"/>
</dbReference>
<dbReference type="Proteomes" id="UP001156102">
    <property type="component" value="Unassembled WGS sequence"/>
</dbReference>
<name>A0AA41X841_9BACI</name>
<dbReference type="PANTHER" id="PTHR11472">
    <property type="entry name" value="DNA REPAIR DEAD HELICASE RAD3/XP-D SUBFAMILY MEMBER"/>
    <property type="match status" value="1"/>
</dbReference>
<comment type="caution">
    <text evidence="16">The sequence shown here is derived from an EMBL/GenBank/DDBJ whole genome shotgun (WGS) entry which is preliminary data.</text>
</comment>
<evidence type="ECO:0000256" key="6">
    <source>
        <dbReference type="ARBA" id="ARBA00022806"/>
    </source>
</evidence>
<dbReference type="Gene3D" id="3.90.320.10">
    <property type="match status" value="1"/>
</dbReference>
<feature type="domain" description="Helicase ATP-binding" evidence="15">
    <location>
        <begin position="180"/>
        <end position="444"/>
    </location>
</feature>
<gene>
    <name evidence="16" type="ORF">NK662_05965</name>
</gene>
<dbReference type="Pfam" id="PF06733">
    <property type="entry name" value="DEAD_2"/>
    <property type="match status" value="1"/>
</dbReference>
<dbReference type="Pfam" id="PF13307">
    <property type="entry name" value="Helicase_C_2"/>
    <property type="match status" value="1"/>
</dbReference>
<dbReference type="Gene3D" id="1.10.275.40">
    <property type="match status" value="1"/>
</dbReference>
<sequence>MEKVAISARALAEYIFRSGSIESGFQTAAALVEGTKAHQRIQQTYGAGDQKEVFLYAEIEYEGLLYALEGRCDGLLQIDGGMMIDEIKSTKRELAGIAEDTYPVHWAQAICYAYMYAKEYGQDSMIVQLTYIHTATDMQKQFRRSMSLPELECYILDLICRYAPYASMQAKYRQQRTASIAGLPFPFPSYRAGQRRLAGAAYKSIQEKRSLFAKAPTGIGKTISTLFPAVKAIGEGHLQRIFYLTARTTTRTAAEEAVQLLQRNGLQARSVTITAKDQACLKEETICKQEHCEFADGYYDRINGAILDILSGEIMLTRPVIEQYARKHRVCPFEFSLDLAYASDLVICDYNYIFDPRVSLKRLLEEQKRQTALLVDEAHNLPERAREMFSAVLQKSDFLQLKRMFKGVNPELHAASGKVNDACIAIRKQPVHIWKEVPQELVEAVEAFVACAEEELQRTQPAELLDAYFAARDFVQTAGLFDKRYVAYAECERSEVKVKLFCLDPSHLLRKAGKGYRSKIYFSATLTPLSYYEDMLGAVPEDFVVSIPSPFRSEQLQVEILPLSTRYQDREQTKGMIARSLAAFVGKGNYLIFFPSYQYLRDVYEEFLALQPDTRTLVQQSSMDTGQREEFLAAFQENPEEPLVGFAVLGGIFSEGIDLKGDRLNGVAVIGVGLPQLGMERNIIRDYFQETGRNGYDYAYVFPGMNKVLQAGGRLIRSETDTGRILLIDDRFLQQKYQQLLPEEWRHFSLLRQS</sequence>
<keyword evidence="6 16" id="KW-0347">Helicase</keyword>
<dbReference type="GO" id="GO:0003678">
    <property type="term" value="F:DNA helicase activity"/>
    <property type="evidence" value="ECO:0007669"/>
    <property type="project" value="InterPro"/>
</dbReference>
<dbReference type="PROSITE" id="PS51192">
    <property type="entry name" value="HELICASE_ATP_BIND_1"/>
    <property type="match status" value="1"/>
</dbReference>
<keyword evidence="1" id="KW-0004">4Fe-4S</keyword>
<feature type="domain" description="Helicase ATP-binding" evidence="14">
    <location>
        <begin position="202"/>
        <end position="411"/>
    </location>
</feature>
<dbReference type="SUPFAM" id="SSF52540">
    <property type="entry name" value="P-loop containing nucleoside triphosphate hydrolases"/>
    <property type="match status" value="2"/>
</dbReference>
<keyword evidence="9" id="KW-0411">Iron-sulfur</keyword>
<dbReference type="InterPro" id="IPR011604">
    <property type="entry name" value="PDDEXK-like_dom_sf"/>
</dbReference>
<comment type="similarity">
    <text evidence="13">Belongs to the helicase family. DinG subfamily.</text>
</comment>
<evidence type="ECO:0000256" key="1">
    <source>
        <dbReference type="ARBA" id="ARBA00022485"/>
    </source>
</evidence>
<dbReference type="PROSITE" id="PS51193">
    <property type="entry name" value="HELICASE_ATP_BIND_2"/>
    <property type="match status" value="1"/>
</dbReference>
<dbReference type="PANTHER" id="PTHR11472:SF34">
    <property type="entry name" value="REGULATOR OF TELOMERE ELONGATION HELICASE 1"/>
    <property type="match status" value="1"/>
</dbReference>
<keyword evidence="2" id="KW-0479">Metal-binding</keyword>
<keyword evidence="17" id="KW-1185">Reference proteome</keyword>
<keyword evidence="12" id="KW-0413">Isomerase</keyword>
<evidence type="ECO:0000256" key="12">
    <source>
        <dbReference type="ARBA" id="ARBA00023235"/>
    </source>
</evidence>
<dbReference type="GO" id="GO:0046872">
    <property type="term" value="F:metal ion binding"/>
    <property type="evidence" value="ECO:0007669"/>
    <property type="project" value="UniProtKB-KW"/>
</dbReference>
<evidence type="ECO:0000256" key="8">
    <source>
        <dbReference type="ARBA" id="ARBA00023004"/>
    </source>
</evidence>
<dbReference type="GO" id="GO:0006281">
    <property type="term" value="P:DNA repair"/>
    <property type="evidence" value="ECO:0007669"/>
    <property type="project" value="UniProtKB-KW"/>
</dbReference>
<dbReference type="GO" id="GO:0003677">
    <property type="term" value="F:DNA binding"/>
    <property type="evidence" value="ECO:0007669"/>
    <property type="project" value="UniProtKB-KW"/>
</dbReference>
<dbReference type="InterPro" id="IPR006555">
    <property type="entry name" value="ATP-dep_Helicase_C"/>
</dbReference>
<dbReference type="InterPro" id="IPR045028">
    <property type="entry name" value="DinG/Rad3-like"/>
</dbReference>
<keyword evidence="4" id="KW-0227">DNA damage</keyword>
<dbReference type="InterPro" id="IPR014001">
    <property type="entry name" value="Helicase_ATP-bd"/>
</dbReference>
<dbReference type="AlphaFoldDB" id="A0AA41X841"/>
<evidence type="ECO:0000256" key="3">
    <source>
        <dbReference type="ARBA" id="ARBA00022741"/>
    </source>
</evidence>
<dbReference type="InterPro" id="IPR010614">
    <property type="entry name" value="RAD3-like_helicase_DEAD"/>
</dbReference>
<keyword evidence="11" id="KW-0234">DNA repair</keyword>
<keyword evidence="3" id="KW-0547">Nucleotide-binding</keyword>
<evidence type="ECO:0000256" key="13">
    <source>
        <dbReference type="ARBA" id="ARBA00038058"/>
    </source>
</evidence>
<organism evidence="16 17">
    <name type="scientific">Ectobacillus ponti</name>
    <dbReference type="NCBI Taxonomy" id="2961894"/>
    <lineage>
        <taxon>Bacteria</taxon>
        <taxon>Bacillati</taxon>
        <taxon>Bacillota</taxon>
        <taxon>Bacilli</taxon>
        <taxon>Bacillales</taxon>
        <taxon>Bacillaceae</taxon>
        <taxon>Ectobacillus</taxon>
    </lineage>
</organism>
<keyword evidence="5" id="KW-0378">Hydrolase</keyword>
<dbReference type="SMART" id="SM00491">
    <property type="entry name" value="HELICc2"/>
    <property type="match status" value="1"/>
</dbReference>
<dbReference type="GO" id="GO:0016818">
    <property type="term" value="F:hydrolase activity, acting on acid anhydrides, in phosphorus-containing anhydrides"/>
    <property type="evidence" value="ECO:0007669"/>
    <property type="project" value="InterPro"/>
</dbReference>
<proteinExistence type="inferred from homology"/>
<evidence type="ECO:0000256" key="10">
    <source>
        <dbReference type="ARBA" id="ARBA00023125"/>
    </source>
</evidence>
<evidence type="ECO:0000256" key="11">
    <source>
        <dbReference type="ARBA" id="ARBA00023204"/>
    </source>
</evidence>
<keyword evidence="10" id="KW-0238">DNA-binding</keyword>
<dbReference type="InterPro" id="IPR014013">
    <property type="entry name" value="Helic_SF1/SF2_ATP-bd_DinG/Rad3"/>
</dbReference>
<evidence type="ECO:0000256" key="7">
    <source>
        <dbReference type="ARBA" id="ARBA00022840"/>
    </source>
</evidence>
<evidence type="ECO:0000259" key="14">
    <source>
        <dbReference type="PROSITE" id="PS51192"/>
    </source>
</evidence>
<evidence type="ECO:0000256" key="9">
    <source>
        <dbReference type="ARBA" id="ARBA00023014"/>
    </source>
</evidence>
<dbReference type="Gene3D" id="1.10.30.20">
    <property type="entry name" value="Bacterial XPD DNA helicase, FeS cluster domain"/>
    <property type="match status" value="1"/>
</dbReference>
<evidence type="ECO:0000313" key="16">
    <source>
        <dbReference type="EMBL" id="MCP8968085.1"/>
    </source>
</evidence>
<protein>
    <submittedName>
        <fullName evidence="16">ATP-dependent DNA helicase</fullName>
    </submittedName>
</protein>
<evidence type="ECO:0000259" key="15">
    <source>
        <dbReference type="PROSITE" id="PS51193"/>
    </source>
</evidence>
<dbReference type="Gene3D" id="3.40.50.300">
    <property type="entry name" value="P-loop containing nucleotide triphosphate hydrolases"/>
    <property type="match status" value="2"/>
</dbReference>
<dbReference type="InterPro" id="IPR006554">
    <property type="entry name" value="Helicase-like_DEXD_c2"/>
</dbReference>
<dbReference type="InterPro" id="IPR027417">
    <property type="entry name" value="P-loop_NTPase"/>
</dbReference>
<dbReference type="GO" id="GO:0005524">
    <property type="term" value="F:ATP binding"/>
    <property type="evidence" value="ECO:0007669"/>
    <property type="project" value="UniProtKB-KW"/>
</dbReference>
<dbReference type="RefSeq" id="WP_254757985.1">
    <property type="nucleotide sequence ID" value="NZ_JANCLT010000002.1"/>
</dbReference>
<keyword evidence="8" id="KW-0408">Iron</keyword>
<reference evidence="16" key="1">
    <citation type="submission" date="2022-07" db="EMBL/GenBank/DDBJ databases">
        <authorList>
            <person name="Li W.-J."/>
            <person name="Deng Q.-Q."/>
        </authorList>
    </citation>
    <scope>NUCLEOTIDE SEQUENCE</scope>
    <source>
        <strain evidence="16">SYSU M60031</strain>
    </source>
</reference>
<evidence type="ECO:0000256" key="5">
    <source>
        <dbReference type="ARBA" id="ARBA00022801"/>
    </source>
</evidence>